<dbReference type="AlphaFoldDB" id="A0A084R2G5"/>
<feature type="domain" description="PiggyBac transposable element-derived protein" evidence="1">
    <location>
        <begin position="73"/>
        <end position="155"/>
    </location>
</feature>
<feature type="domain" description="PiggyBac transposable element-derived protein" evidence="1">
    <location>
        <begin position="211"/>
        <end position="298"/>
    </location>
</feature>
<evidence type="ECO:0000313" key="2">
    <source>
        <dbReference type="EMBL" id="KFA70400.1"/>
    </source>
</evidence>
<sequence>MPPQSQGSSSTQSTLLDSYDDCINVIIDNCRREQPADATYRPDLPPEPTYGMHFEPLEMPYREPQFLPLPPTALQLFQTFLPEPLVARWVDYTNKAAEIADLQYWSPVSSSEIYIWLAILIYMEMHKESCFRDYWKAPTAQGFDPTQPITKLMPRTNIAVDEKMVAFTGMGYSIAQQGYFLGWVCHRPHSKFGPVGKPSWASRAPRGSKKLALNPTQSVVPFLLHKLPDASYHVFLDNPFSSSKLFTALRDEGHGATGTARINCGIFKQLVEAKIRDNKGQCWRWNELRAYATVDNKVSCL</sequence>
<dbReference type="Pfam" id="PF13843">
    <property type="entry name" value="DDE_Tnp_1_7"/>
    <property type="match status" value="2"/>
</dbReference>
<accession>A0A084R2G5</accession>
<dbReference type="PANTHER" id="PTHR46599">
    <property type="entry name" value="PIGGYBAC TRANSPOSABLE ELEMENT-DERIVED PROTEIN 4"/>
    <property type="match status" value="1"/>
</dbReference>
<protein>
    <recommendedName>
        <fullName evidence="1">PiggyBac transposable element-derived protein domain-containing protein</fullName>
    </recommendedName>
</protein>
<keyword evidence="3" id="KW-1185">Reference proteome</keyword>
<evidence type="ECO:0000313" key="3">
    <source>
        <dbReference type="Proteomes" id="UP000028524"/>
    </source>
</evidence>
<organism evidence="2 3">
    <name type="scientific">Stachybotrys chlorohalonatus (strain IBT 40285)</name>
    <dbReference type="NCBI Taxonomy" id="1283841"/>
    <lineage>
        <taxon>Eukaryota</taxon>
        <taxon>Fungi</taxon>
        <taxon>Dikarya</taxon>
        <taxon>Ascomycota</taxon>
        <taxon>Pezizomycotina</taxon>
        <taxon>Sordariomycetes</taxon>
        <taxon>Hypocreomycetidae</taxon>
        <taxon>Hypocreales</taxon>
        <taxon>Stachybotryaceae</taxon>
        <taxon>Stachybotrys</taxon>
    </lineage>
</organism>
<dbReference type="PANTHER" id="PTHR46599:SF3">
    <property type="entry name" value="PIGGYBAC TRANSPOSABLE ELEMENT-DERIVED PROTEIN 4"/>
    <property type="match status" value="1"/>
</dbReference>
<name>A0A084R2G5_STAC4</name>
<proteinExistence type="predicted"/>
<dbReference type="Proteomes" id="UP000028524">
    <property type="component" value="Unassembled WGS sequence"/>
</dbReference>
<dbReference type="EMBL" id="KL659198">
    <property type="protein sequence ID" value="KFA70400.1"/>
    <property type="molecule type" value="Genomic_DNA"/>
</dbReference>
<dbReference type="InterPro" id="IPR029526">
    <property type="entry name" value="PGBD"/>
</dbReference>
<reference evidence="2 3" key="1">
    <citation type="journal article" date="2014" name="BMC Genomics">
        <title>Comparative genome sequencing reveals chemotype-specific gene clusters in the toxigenic black mold Stachybotrys.</title>
        <authorList>
            <person name="Semeiks J."/>
            <person name="Borek D."/>
            <person name="Otwinowski Z."/>
            <person name="Grishin N.V."/>
        </authorList>
    </citation>
    <scope>NUCLEOTIDE SEQUENCE [LARGE SCALE GENOMIC DNA]</scope>
    <source>
        <strain evidence="2 3">IBT 40285</strain>
    </source>
</reference>
<dbReference type="OrthoDB" id="5149157at2759"/>
<dbReference type="HOGENOM" id="CLU_022617_3_1_1"/>
<gene>
    <name evidence="2" type="ORF">S40285_09092</name>
</gene>
<evidence type="ECO:0000259" key="1">
    <source>
        <dbReference type="Pfam" id="PF13843"/>
    </source>
</evidence>
<dbReference type="STRING" id="1283841.A0A084R2G5"/>
<dbReference type="InParanoid" id="A0A084R2G5"/>